<evidence type="ECO:0000256" key="9">
    <source>
        <dbReference type="ARBA" id="ARBA00050729"/>
    </source>
</evidence>
<dbReference type="InterPro" id="IPR050306">
    <property type="entry name" value="PfkB_Carbo_kinase"/>
</dbReference>
<evidence type="ECO:0000256" key="5">
    <source>
        <dbReference type="ARBA" id="ARBA00022840"/>
    </source>
</evidence>
<dbReference type="Proteomes" id="UP000253083">
    <property type="component" value="Unassembled WGS sequence"/>
</dbReference>
<keyword evidence="5" id="KW-0067">ATP-binding</keyword>
<comment type="catalytic activity">
    <reaction evidence="9">
        <text>2-dehydro-3-deoxy-D-gluconate + ATP = 2-dehydro-3-deoxy-6-phospho-D-gluconate + ADP + H(+)</text>
        <dbReference type="Rhea" id="RHEA:14797"/>
        <dbReference type="ChEBI" id="CHEBI:15378"/>
        <dbReference type="ChEBI" id="CHEBI:30616"/>
        <dbReference type="ChEBI" id="CHEBI:57569"/>
        <dbReference type="ChEBI" id="CHEBI:57990"/>
        <dbReference type="ChEBI" id="CHEBI:456216"/>
        <dbReference type="EC" id="2.7.1.45"/>
    </reaction>
</comment>
<evidence type="ECO:0000256" key="10">
    <source>
        <dbReference type="ARBA" id="ARBA00054997"/>
    </source>
</evidence>
<dbReference type="SUPFAM" id="SSF53613">
    <property type="entry name" value="Ribokinase-like"/>
    <property type="match status" value="1"/>
</dbReference>
<evidence type="ECO:0000256" key="2">
    <source>
        <dbReference type="ARBA" id="ARBA00022679"/>
    </source>
</evidence>
<proteinExistence type="inferred from homology"/>
<dbReference type="InParanoid" id="A0A395JR19"/>
<evidence type="ECO:0000313" key="16">
    <source>
        <dbReference type="EMBL" id="RBP53005.1"/>
    </source>
</evidence>
<keyword evidence="2" id="KW-0808">Transferase</keyword>
<dbReference type="FunFam" id="3.40.1190.20:FF:000011">
    <property type="entry name" value="2-dehydro-3-deoxygluconokinase, putative"/>
    <property type="match status" value="1"/>
</dbReference>
<keyword evidence="6" id="KW-0119">Carbohydrate metabolism</keyword>
<dbReference type="GO" id="GO:0019698">
    <property type="term" value="P:D-galacturonate catabolic process"/>
    <property type="evidence" value="ECO:0007669"/>
    <property type="project" value="TreeGrafter"/>
</dbReference>
<comment type="function">
    <text evidence="10">Catalyzes the phosphorylation of 2-keto-3-deoxygluconate (KDG) to produce 2-keto-3-deoxy-6-phosphogluconate (KDPG).</text>
</comment>
<dbReference type="CDD" id="cd01166">
    <property type="entry name" value="KdgK"/>
    <property type="match status" value="1"/>
</dbReference>
<dbReference type="AlphaFoldDB" id="A0A395JR19"/>
<dbReference type="GO" id="GO:0005829">
    <property type="term" value="C:cytosol"/>
    <property type="evidence" value="ECO:0007669"/>
    <property type="project" value="TreeGrafter"/>
</dbReference>
<evidence type="ECO:0000256" key="8">
    <source>
        <dbReference type="ARBA" id="ARBA00044254"/>
    </source>
</evidence>
<dbReference type="GO" id="GO:0005524">
    <property type="term" value="F:ATP binding"/>
    <property type="evidence" value="ECO:0007669"/>
    <property type="project" value="UniProtKB-KW"/>
</dbReference>
<evidence type="ECO:0000256" key="6">
    <source>
        <dbReference type="ARBA" id="ARBA00023277"/>
    </source>
</evidence>
<dbReference type="GO" id="GO:0008673">
    <property type="term" value="F:2-dehydro-3-deoxygluconokinase activity"/>
    <property type="evidence" value="ECO:0007669"/>
    <property type="project" value="UniProtKB-EC"/>
</dbReference>
<dbReference type="InterPro" id="IPR029056">
    <property type="entry name" value="Ribokinase-like"/>
</dbReference>
<evidence type="ECO:0000256" key="13">
    <source>
        <dbReference type="ARBA" id="ARBA00075711"/>
    </source>
</evidence>
<comment type="caution">
    <text evidence="16">The sequence shown here is derived from an EMBL/GenBank/DDBJ whole genome shotgun (WGS) entry which is preliminary data.</text>
</comment>
<dbReference type="EMBL" id="QNRT01000001">
    <property type="protein sequence ID" value="RBP53005.1"/>
    <property type="molecule type" value="Genomic_DNA"/>
</dbReference>
<organism evidence="16 17">
    <name type="scientific">Arenicella xantha</name>
    <dbReference type="NCBI Taxonomy" id="644221"/>
    <lineage>
        <taxon>Bacteria</taxon>
        <taxon>Pseudomonadati</taxon>
        <taxon>Pseudomonadota</taxon>
        <taxon>Gammaproteobacteria</taxon>
        <taxon>Arenicellales</taxon>
        <taxon>Arenicellaceae</taxon>
        <taxon>Arenicella</taxon>
    </lineage>
</organism>
<dbReference type="Pfam" id="PF00294">
    <property type="entry name" value="PfkB"/>
    <property type="match status" value="1"/>
</dbReference>
<dbReference type="PANTHER" id="PTHR43085">
    <property type="entry name" value="HEXOKINASE FAMILY MEMBER"/>
    <property type="match status" value="1"/>
</dbReference>
<dbReference type="RefSeq" id="WP_113952612.1">
    <property type="nucleotide sequence ID" value="NZ_QNRT01000001.1"/>
</dbReference>
<evidence type="ECO:0000256" key="4">
    <source>
        <dbReference type="ARBA" id="ARBA00022777"/>
    </source>
</evidence>
<sequence>MKERIAVLGECMLELRQAPVGQETALSEKTALSEQTALSQTISSRPMNMGFGGDTLNTAVYLARLGCEVSYFTALGDDPMSDWLISEWTSENVNCMNVMQFRNSVPGLYMISLADDGERSFYYWRKQSPASLMFEEPSRADAVFDALRDFQYLYLSGISLAILPDASQQRLLTFLAEYRDSGGRIVFDGNYRPSLWSHPGIARASYLKLYRLAYIVLPTFDDEQSLFDYTSPEQLVAAVHALGSTEIVVKMGGESCLYSSPEGTDYVPAKPVKPVDTTAAGDSFNAAYLAARLAGKSAKDACQHGHALASTVIQHRGAIIPRSGMPANQA</sequence>
<dbReference type="PROSITE" id="PS00584">
    <property type="entry name" value="PFKB_KINASES_2"/>
    <property type="match status" value="1"/>
</dbReference>
<dbReference type="GO" id="GO:0006974">
    <property type="term" value="P:DNA damage response"/>
    <property type="evidence" value="ECO:0007669"/>
    <property type="project" value="TreeGrafter"/>
</dbReference>
<keyword evidence="17" id="KW-1185">Reference proteome</keyword>
<gene>
    <name evidence="16" type="ORF">DFR28_101390</name>
</gene>
<dbReference type="Gene3D" id="3.40.1190.20">
    <property type="match status" value="1"/>
</dbReference>
<protein>
    <recommendedName>
        <fullName evidence="12">2-dehydro-3-deoxygluconokinase</fullName>
        <ecNumber evidence="11">2.7.1.45</ecNumber>
    </recommendedName>
    <alternativeName>
        <fullName evidence="13">2-keto-3-deoxygluconokinase</fullName>
    </alternativeName>
    <alternativeName>
        <fullName evidence="14">3-deoxy-2-oxo-D-gluconate kinase</fullName>
    </alternativeName>
    <alternativeName>
        <fullName evidence="8">KDG kinase</fullName>
    </alternativeName>
</protein>
<dbReference type="PANTHER" id="PTHR43085:SF15">
    <property type="entry name" value="2-DEHYDRO-3-DEOXYGLUCONOKINASE"/>
    <property type="match status" value="1"/>
</dbReference>
<dbReference type="FunCoup" id="A0A395JR19">
    <property type="interactions" value="222"/>
</dbReference>
<dbReference type="EC" id="2.7.1.45" evidence="11"/>
<keyword evidence="4 16" id="KW-0418">Kinase</keyword>
<dbReference type="InterPro" id="IPR002173">
    <property type="entry name" value="Carboh/pur_kinase_PfkB_CS"/>
</dbReference>
<evidence type="ECO:0000256" key="12">
    <source>
        <dbReference type="ARBA" id="ARBA00067931"/>
    </source>
</evidence>
<comment type="pathway">
    <text evidence="7">Carbohydrate acid metabolism; 2-dehydro-3-deoxy-D-gluconate degradation; D-glyceraldehyde 3-phosphate and pyruvate from 2-dehydro-3-deoxy-D-gluconate: step 1/2.</text>
</comment>
<evidence type="ECO:0000256" key="3">
    <source>
        <dbReference type="ARBA" id="ARBA00022741"/>
    </source>
</evidence>
<name>A0A395JR19_9GAMM</name>
<evidence type="ECO:0000256" key="11">
    <source>
        <dbReference type="ARBA" id="ARBA00066369"/>
    </source>
</evidence>
<dbReference type="OrthoDB" id="9776822at2"/>
<keyword evidence="3" id="KW-0547">Nucleotide-binding</keyword>
<feature type="domain" description="Carbohydrate kinase PfkB" evidence="15">
    <location>
        <begin position="43"/>
        <end position="321"/>
    </location>
</feature>
<reference evidence="16 17" key="1">
    <citation type="submission" date="2018-06" db="EMBL/GenBank/DDBJ databases">
        <title>Genomic Encyclopedia of Type Strains, Phase IV (KMG-IV): sequencing the most valuable type-strain genomes for metagenomic binning, comparative biology and taxonomic classification.</title>
        <authorList>
            <person name="Goeker M."/>
        </authorList>
    </citation>
    <scope>NUCLEOTIDE SEQUENCE [LARGE SCALE GENOMIC DNA]</scope>
    <source>
        <strain evidence="16 17">DSM 24032</strain>
    </source>
</reference>
<dbReference type="InterPro" id="IPR011611">
    <property type="entry name" value="PfkB_dom"/>
</dbReference>
<evidence type="ECO:0000313" key="17">
    <source>
        <dbReference type="Proteomes" id="UP000253083"/>
    </source>
</evidence>
<evidence type="ECO:0000259" key="15">
    <source>
        <dbReference type="Pfam" id="PF00294"/>
    </source>
</evidence>
<evidence type="ECO:0000256" key="14">
    <source>
        <dbReference type="ARBA" id="ARBA00080545"/>
    </source>
</evidence>
<evidence type="ECO:0000256" key="7">
    <source>
        <dbReference type="ARBA" id="ARBA00043951"/>
    </source>
</evidence>
<evidence type="ECO:0000256" key="1">
    <source>
        <dbReference type="ARBA" id="ARBA00010688"/>
    </source>
</evidence>
<dbReference type="GO" id="GO:0042840">
    <property type="term" value="P:D-glucuronate catabolic process"/>
    <property type="evidence" value="ECO:0007669"/>
    <property type="project" value="TreeGrafter"/>
</dbReference>
<accession>A0A395JR19</accession>
<comment type="similarity">
    <text evidence="1">Belongs to the carbohydrate kinase PfkB family.</text>
</comment>